<dbReference type="InterPro" id="IPR011444">
    <property type="entry name" value="DUF1549"/>
</dbReference>
<comment type="caution">
    <text evidence="4">The sequence shown here is derived from an EMBL/GenBank/DDBJ whole genome shotgun (WGS) entry which is preliminary data.</text>
</comment>
<dbReference type="EMBL" id="SJPN01000008">
    <property type="protein sequence ID" value="TWT93788.1"/>
    <property type="molecule type" value="Genomic_DNA"/>
</dbReference>
<dbReference type="PANTHER" id="PTHR35889:SF3">
    <property type="entry name" value="F-BOX DOMAIN-CONTAINING PROTEIN"/>
    <property type="match status" value="1"/>
</dbReference>
<keyword evidence="5" id="KW-1185">Reference proteome</keyword>
<dbReference type="OrthoDB" id="127107at2"/>
<dbReference type="Pfam" id="PF07583">
    <property type="entry name" value="PSCyt2"/>
    <property type="match status" value="1"/>
</dbReference>
<evidence type="ECO:0000259" key="1">
    <source>
        <dbReference type="Pfam" id="PF07583"/>
    </source>
</evidence>
<feature type="domain" description="DUF1553" evidence="2">
    <location>
        <begin position="469"/>
        <end position="708"/>
    </location>
</feature>
<feature type="domain" description="Cytochrome C Planctomycete-type" evidence="3">
    <location>
        <begin position="85"/>
        <end position="145"/>
    </location>
</feature>
<feature type="domain" description="DUF1549" evidence="1">
    <location>
        <begin position="211"/>
        <end position="412"/>
    </location>
</feature>
<accession>A0A5C6A3F2</accession>
<evidence type="ECO:0000259" key="3">
    <source>
        <dbReference type="Pfam" id="PF07635"/>
    </source>
</evidence>
<dbReference type="AlphaFoldDB" id="A0A5C6A3F2"/>
<evidence type="ECO:0000313" key="5">
    <source>
        <dbReference type="Proteomes" id="UP000320176"/>
    </source>
</evidence>
<dbReference type="RefSeq" id="WP_146522616.1">
    <property type="nucleotide sequence ID" value="NZ_CP151726.1"/>
</dbReference>
<proteinExistence type="predicted"/>
<dbReference type="Pfam" id="PF07635">
    <property type="entry name" value="PSCyt1"/>
    <property type="match status" value="1"/>
</dbReference>
<dbReference type="Proteomes" id="UP000320176">
    <property type="component" value="Unassembled WGS sequence"/>
</dbReference>
<dbReference type="InterPro" id="IPR011429">
    <property type="entry name" value="Cyt_c_Planctomycete-type"/>
</dbReference>
<sequence>MLFTESHPSTRFDHSDCQRSVFSIAASRFVCTALAWFAIPLTGTVLQAEEKSAQNPGKPPADAKHSREAIDFFESNVRPLLVEHCYECHSVESGESSGDLRLDSAAALLRGGSMGPGLVPGQPEKSLILRAVRYNDRKLQMPPSDKLDDESIEVLRKWIEMGAPDPREDTATDQPANESQTNWTEHWAFQIPQRARIDDSNASGDQHVDVIDTLAATRASQAGLQRADVASDETLIHRLYFDLTGLPPTTEQVQAFVSSTHPDKYERLIDTLLASPEYAERFARHWMDVARYSDTVGYALGGKERRIQGSQRYRDWLVKAFAEDMPYDEMIRLQLAADRLDGDNTNGNLDAMGFLTIGRRFLNNLDVIDDRIDVVSRGLLGLTVACARCHDHKFDPIPTADYYSLFGVMNSSEWKQDGPSPLMMVDREKPGDHPILLRGQQGSRGPIAPRQYLTALRKPDEQRFTDGSGRLELALRIADSENPLTSRVMVNRVWAHLIGRPLVDTPSDFGVRTAPPAIPEVLDDLAAEFSTHWSIKRLVKRIVMTRVYRQSVHTAAENLSKDPDNQLLARANRKRRDFESLRDSMLDVCGFLDQSLGGEPVEITLPTLTPRRTIYAMIDRQNLPSLFRTFDFANPDAHAPKRYFTTVPQQALYLLNSDQTGELARLAAKHSREQVGSEAQEPLIDALFRSILSRPPTKPELQICVEFLSRPARPSVAEYRSTLAWQYGTSPTDDDVRPTDFTPFAVFKDSRWQAANEFPAKSAMGHAFLSRDAGHPANRDAVIRRWIAPADGELRLSGLMGHRSDNGDGFRAAIWVGKNRVFLETQKMNNRPYGPLTTTVAKGEAVDFVADPGESASHDSFFWRAQISMTATDGRLFEADSEADFAAPKDANSVEPLDRFAQLAQILLLSNEFAFVD</sequence>
<evidence type="ECO:0000313" key="4">
    <source>
        <dbReference type="EMBL" id="TWT93788.1"/>
    </source>
</evidence>
<evidence type="ECO:0000259" key="2">
    <source>
        <dbReference type="Pfam" id="PF07587"/>
    </source>
</evidence>
<reference evidence="4 5" key="1">
    <citation type="submission" date="2019-02" db="EMBL/GenBank/DDBJ databases">
        <title>Deep-cultivation of Planctomycetes and their phenomic and genomic characterization uncovers novel biology.</title>
        <authorList>
            <person name="Wiegand S."/>
            <person name="Jogler M."/>
            <person name="Boedeker C."/>
            <person name="Pinto D."/>
            <person name="Vollmers J."/>
            <person name="Rivas-Marin E."/>
            <person name="Kohn T."/>
            <person name="Peeters S.H."/>
            <person name="Heuer A."/>
            <person name="Rast P."/>
            <person name="Oberbeckmann S."/>
            <person name="Bunk B."/>
            <person name="Jeske O."/>
            <person name="Meyerdierks A."/>
            <person name="Storesund J.E."/>
            <person name="Kallscheuer N."/>
            <person name="Luecker S."/>
            <person name="Lage O.M."/>
            <person name="Pohl T."/>
            <person name="Merkel B.J."/>
            <person name="Hornburger P."/>
            <person name="Mueller R.-W."/>
            <person name="Bruemmer F."/>
            <person name="Labrenz M."/>
            <person name="Spormann A.M."/>
            <person name="Op Den Camp H."/>
            <person name="Overmann J."/>
            <person name="Amann R."/>
            <person name="Jetten M.S.M."/>
            <person name="Mascher T."/>
            <person name="Medema M.H."/>
            <person name="Devos D.P."/>
            <person name="Kaster A.-K."/>
            <person name="Ovreas L."/>
            <person name="Rohde M."/>
            <person name="Galperin M.Y."/>
            <person name="Jogler C."/>
        </authorList>
    </citation>
    <scope>NUCLEOTIDE SEQUENCE [LARGE SCALE GENOMIC DNA]</scope>
    <source>
        <strain evidence="4 5">Pla52n</strain>
    </source>
</reference>
<dbReference type="InterPro" id="IPR022655">
    <property type="entry name" value="DUF1553"/>
</dbReference>
<name>A0A5C6A3F2_9BACT</name>
<gene>
    <name evidence="4" type="ORF">Pla52n_56160</name>
</gene>
<organism evidence="4 5">
    <name type="scientific">Stieleria varia</name>
    <dbReference type="NCBI Taxonomy" id="2528005"/>
    <lineage>
        <taxon>Bacteria</taxon>
        <taxon>Pseudomonadati</taxon>
        <taxon>Planctomycetota</taxon>
        <taxon>Planctomycetia</taxon>
        <taxon>Pirellulales</taxon>
        <taxon>Pirellulaceae</taxon>
        <taxon>Stieleria</taxon>
    </lineage>
</organism>
<dbReference type="PANTHER" id="PTHR35889">
    <property type="entry name" value="CYCLOINULO-OLIGOSACCHARIDE FRUCTANOTRANSFERASE-RELATED"/>
    <property type="match status" value="1"/>
</dbReference>
<protein>
    <submittedName>
        <fullName evidence="4">Planctomycete cytochrome C</fullName>
    </submittedName>
</protein>
<dbReference type="Pfam" id="PF07587">
    <property type="entry name" value="PSD1"/>
    <property type="match status" value="1"/>
</dbReference>